<dbReference type="EMBL" id="BMWX01000001">
    <property type="protein sequence ID" value="GGZ16164.1"/>
    <property type="molecule type" value="Genomic_DNA"/>
</dbReference>
<gene>
    <name evidence="1" type="ORF">GCM10007049_05540</name>
</gene>
<reference evidence="1" key="2">
    <citation type="submission" date="2020-09" db="EMBL/GenBank/DDBJ databases">
        <authorList>
            <person name="Sun Q."/>
            <person name="Kim S."/>
        </authorList>
    </citation>
    <scope>NUCLEOTIDE SEQUENCE</scope>
    <source>
        <strain evidence="1">KCTC 12368</strain>
    </source>
</reference>
<evidence type="ECO:0000313" key="2">
    <source>
        <dbReference type="Proteomes" id="UP000619457"/>
    </source>
</evidence>
<evidence type="ECO:0000313" key="1">
    <source>
        <dbReference type="EMBL" id="GGZ16164.1"/>
    </source>
</evidence>
<keyword evidence="2" id="KW-1185">Reference proteome</keyword>
<comment type="caution">
    <text evidence="1">The sequence shown here is derived from an EMBL/GenBank/DDBJ whole genome shotgun (WGS) entry which is preliminary data.</text>
</comment>
<evidence type="ECO:0008006" key="3">
    <source>
        <dbReference type="Google" id="ProtNLM"/>
    </source>
</evidence>
<name>A0A918PPP6_9BACT</name>
<reference evidence="1" key="1">
    <citation type="journal article" date="2014" name="Int. J. Syst. Evol. Microbiol.">
        <title>Complete genome sequence of Corynebacterium casei LMG S-19264T (=DSM 44701T), isolated from a smear-ripened cheese.</title>
        <authorList>
            <consortium name="US DOE Joint Genome Institute (JGI-PGF)"/>
            <person name="Walter F."/>
            <person name="Albersmeier A."/>
            <person name="Kalinowski J."/>
            <person name="Ruckert C."/>
        </authorList>
    </citation>
    <scope>NUCLEOTIDE SEQUENCE</scope>
    <source>
        <strain evidence="1">KCTC 12368</strain>
    </source>
</reference>
<organism evidence="1 2">
    <name type="scientific">Echinicola pacifica</name>
    <dbReference type="NCBI Taxonomy" id="346377"/>
    <lineage>
        <taxon>Bacteria</taxon>
        <taxon>Pseudomonadati</taxon>
        <taxon>Bacteroidota</taxon>
        <taxon>Cytophagia</taxon>
        <taxon>Cytophagales</taxon>
        <taxon>Cyclobacteriaceae</taxon>
        <taxon>Echinicola</taxon>
    </lineage>
</organism>
<dbReference type="Pfam" id="PF04338">
    <property type="entry name" value="DUF481"/>
    <property type="match status" value="1"/>
</dbReference>
<proteinExistence type="predicted"/>
<sequence>MVFKNNNIIVGEIKSMDRGVITIETDYSDTDFKISWQDVLEIYSDQNYLITLTSGERHNGSFSTDSPKNIIIRRTEGGTMDVKVNEIVYFKTYENDIWSRLSASVDFSYSFTKANNYVQTGIRSSVGYVASSWSASGNYNLIRSNQDDVEPTRREDGGLNYKKFLPKDFYLPVNYSFLSNTEQLIDLRSTFSAGIGKYIIHTNDSYFGVESGFSYVNEIYTTEDPKKNSLEGYVGAELNLYDIGDLNLLTRATIYPGITEKGRWRFDYNIDTKYDLPWDLYVKVGFTLNFDNQPVTGATRADYVFQTGIGWEL</sequence>
<dbReference type="InterPro" id="IPR007433">
    <property type="entry name" value="DUF481"/>
</dbReference>
<accession>A0A918PPP6</accession>
<dbReference type="Proteomes" id="UP000619457">
    <property type="component" value="Unassembled WGS sequence"/>
</dbReference>
<protein>
    <recommendedName>
        <fullName evidence="3">DUF481 domain-containing protein</fullName>
    </recommendedName>
</protein>
<dbReference type="AlphaFoldDB" id="A0A918PPP6"/>